<dbReference type="SUPFAM" id="SSF103473">
    <property type="entry name" value="MFS general substrate transporter"/>
    <property type="match status" value="1"/>
</dbReference>
<feature type="transmembrane region" description="Helical" evidence="7">
    <location>
        <begin position="382"/>
        <end position="403"/>
    </location>
</feature>
<gene>
    <name evidence="9" type="ORF">RHRU231_950087</name>
</gene>
<dbReference type="InterPro" id="IPR020846">
    <property type="entry name" value="MFS_dom"/>
</dbReference>
<feature type="domain" description="Major facilitator superfamily (MFS) profile" evidence="8">
    <location>
        <begin position="24"/>
        <end position="435"/>
    </location>
</feature>
<feature type="transmembrane region" description="Helical" evidence="7">
    <location>
        <begin position="97"/>
        <end position="118"/>
    </location>
</feature>
<keyword evidence="5 7" id="KW-1133">Transmembrane helix</keyword>
<dbReference type="eggNOG" id="COG0477">
    <property type="taxonomic scope" value="Bacteria"/>
</dbReference>
<evidence type="ECO:0000256" key="2">
    <source>
        <dbReference type="ARBA" id="ARBA00022448"/>
    </source>
</evidence>
<dbReference type="PANTHER" id="PTHR43045">
    <property type="entry name" value="SHIKIMATE TRANSPORTER"/>
    <property type="match status" value="1"/>
</dbReference>
<sequence length="441" mass="46337">MTLADPDRTAVAAPAERNKDIRRVVFSSYLGSTVEFYDFILYATASALVFGPVFFANLSPGLALIASYATFAIGYLSRPLGGIVFGHFGDRVGRKKMLMLSMTIMGVASFLIGLVPAIPTWGAVMLILLRAVQGIAIGGEWGGAALMSLEHVKGRNRGFAAAFTNAGGPTGAVLGTVALSLAAQLPEDDFLSWGWRIPFLFSAVLLAVGLFVRARIAESPVFEEALRAAEEKKSHTKEPIPLLTIVRAPRTLILAGLVCTAPFVIQALFSTFVISYAAENGVSRSAGLNAFAICQFVAIFGILGAARLSDTHGRKPVMMTGFVGMVVLAWPLFQLASSGNFLLVVLAFVIACSVLQSLTFGPMPAFLAEQFGTRARYTGASLGYQIGSLLGAGFTPVIVAALYAGSGSIGSVIVYLVAGCALSAVVLALFVKESKDVDLSA</sequence>
<keyword evidence="2" id="KW-0813">Transport</keyword>
<dbReference type="Pfam" id="PF07690">
    <property type="entry name" value="MFS_1"/>
    <property type="match status" value="1"/>
</dbReference>
<dbReference type="OrthoDB" id="8953821at2"/>
<evidence type="ECO:0000256" key="5">
    <source>
        <dbReference type="ARBA" id="ARBA00022989"/>
    </source>
</evidence>
<feature type="transmembrane region" description="Helical" evidence="7">
    <location>
        <begin position="341"/>
        <end position="361"/>
    </location>
</feature>
<name>A0A098BW64_9NOCA</name>
<evidence type="ECO:0000256" key="6">
    <source>
        <dbReference type="ARBA" id="ARBA00023136"/>
    </source>
</evidence>
<accession>A0A098BW64</accession>
<dbReference type="RefSeq" id="WP_040275649.1">
    <property type="nucleotide sequence ID" value="NZ_CP038030.2"/>
</dbReference>
<feature type="transmembrane region" description="Helical" evidence="7">
    <location>
        <begin position="159"/>
        <end position="181"/>
    </location>
</feature>
<dbReference type="InterPro" id="IPR011701">
    <property type="entry name" value="MFS"/>
</dbReference>
<dbReference type="PROSITE" id="PS50850">
    <property type="entry name" value="MFS"/>
    <property type="match status" value="1"/>
</dbReference>
<feature type="transmembrane region" description="Helical" evidence="7">
    <location>
        <begin position="252"/>
        <end position="274"/>
    </location>
</feature>
<evidence type="ECO:0000313" key="10">
    <source>
        <dbReference type="Proteomes" id="UP000042997"/>
    </source>
</evidence>
<keyword evidence="3" id="KW-1003">Cell membrane</keyword>
<keyword evidence="4 7" id="KW-0812">Transmembrane</keyword>
<feature type="transmembrane region" description="Helical" evidence="7">
    <location>
        <begin position="409"/>
        <end position="431"/>
    </location>
</feature>
<feature type="transmembrane region" description="Helical" evidence="7">
    <location>
        <begin position="317"/>
        <end position="335"/>
    </location>
</feature>
<proteinExistence type="predicted"/>
<evidence type="ECO:0000313" key="9">
    <source>
        <dbReference type="EMBL" id="CDZ92437.1"/>
    </source>
</evidence>
<dbReference type="CDD" id="cd17369">
    <property type="entry name" value="MFS_ShiA_like"/>
    <property type="match status" value="1"/>
</dbReference>
<dbReference type="Gene3D" id="1.20.1250.20">
    <property type="entry name" value="MFS general substrate transporter like domains"/>
    <property type="match status" value="2"/>
</dbReference>
<feature type="transmembrane region" description="Helical" evidence="7">
    <location>
        <begin position="286"/>
        <end position="305"/>
    </location>
</feature>
<evidence type="ECO:0000256" key="7">
    <source>
        <dbReference type="SAM" id="Phobius"/>
    </source>
</evidence>
<feature type="transmembrane region" description="Helical" evidence="7">
    <location>
        <begin position="36"/>
        <end position="56"/>
    </location>
</feature>
<dbReference type="PANTHER" id="PTHR43045:SF1">
    <property type="entry name" value="SHIKIMATE TRANSPORTER"/>
    <property type="match status" value="1"/>
</dbReference>
<comment type="subcellular location">
    <subcellularLocation>
        <location evidence="1">Cell membrane</location>
        <topology evidence="1">Multi-pass membrane protein</topology>
    </subcellularLocation>
</comment>
<evidence type="ECO:0000256" key="1">
    <source>
        <dbReference type="ARBA" id="ARBA00004651"/>
    </source>
</evidence>
<dbReference type="GO" id="GO:0005886">
    <property type="term" value="C:plasma membrane"/>
    <property type="evidence" value="ECO:0007669"/>
    <property type="project" value="UniProtKB-SubCell"/>
</dbReference>
<dbReference type="AlphaFoldDB" id="A0A098BW64"/>
<keyword evidence="6 7" id="KW-0472">Membrane</keyword>
<organism evidence="9 10">
    <name type="scientific">Rhodococcus ruber</name>
    <dbReference type="NCBI Taxonomy" id="1830"/>
    <lineage>
        <taxon>Bacteria</taxon>
        <taxon>Bacillati</taxon>
        <taxon>Actinomycetota</taxon>
        <taxon>Actinomycetes</taxon>
        <taxon>Mycobacteriales</taxon>
        <taxon>Nocardiaceae</taxon>
        <taxon>Rhodococcus</taxon>
    </lineage>
</organism>
<feature type="transmembrane region" description="Helical" evidence="7">
    <location>
        <begin position="62"/>
        <end position="85"/>
    </location>
</feature>
<dbReference type="Proteomes" id="UP000042997">
    <property type="component" value="Unassembled WGS sequence"/>
</dbReference>
<dbReference type="InterPro" id="IPR036259">
    <property type="entry name" value="MFS_trans_sf"/>
</dbReference>
<reference evidence="9 10" key="1">
    <citation type="journal article" date="2014" name="Genome Announc.">
        <title>Draft Genome Sequence of Propane- and Butane-Oxidizing Actinobacterium Rhodococcus ruber IEGM 231.</title>
        <authorList>
            <person name="Ivshina I.B."/>
            <person name="Kuyukina M.S."/>
            <person name="Krivoruchko A.V."/>
            <person name="Barbe V."/>
            <person name="Fischer C."/>
        </authorList>
    </citation>
    <scope>NUCLEOTIDE SEQUENCE [LARGE SCALE GENOMIC DNA]</scope>
</reference>
<evidence type="ECO:0000256" key="4">
    <source>
        <dbReference type="ARBA" id="ARBA00022692"/>
    </source>
</evidence>
<protein>
    <submittedName>
        <fullName evidence="9">Sugar phosphate permease</fullName>
    </submittedName>
</protein>
<feature type="transmembrane region" description="Helical" evidence="7">
    <location>
        <begin position="193"/>
        <end position="212"/>
    </location>
</feature>
<dbReference type="GO" id="GO:0022857">
    <property type="term" value="F:transmembrane transporter activity"/>
    <property type="evidence" value="ECO:0007669"/>
    <property type="project" value="InterPro"/>
</dbReference>
<dbReference type="EMBL" id="CCSD01000111">
    <property type="protein sequence ID" value="CDZ92437.1"/>
    <property type="molecule type" value="Genomic_DNA"/>
</dbReference>
<evidence type="ECO:0000256" key="3">
    <source>
        <dbReference type="ARBA" id="ARBA00022475"/>
    </source>
</evidence>
<evidence type="ECO:0000259" key="8">
    <source>
        <dbReference type="PROSITE" id="PS50850"/>
    </source>
</evidence>